<dbReference type="EMBL" id="JABANM010023221">
    <property type="protein sequence ID" value="KAF4718259.1"/>
    <property type="molecule type" value="Genomic_DNA"/>
</dbReference>
<sequence length="160" mass="16713">MSTADGGFDFDAVLRADNPPAGGDAADNNTAGMFGGGIADLESQVAVTYLCGECGAADDDDDDAVSYDARRLCTIVKQQHVTHSIDDFCVGAGGEHLLQVKSLTGAAKIHLGLRRVEATEADLVRTLGVSGVAAERCMEVLTRDEGNSRRGRVNSDELVA</sequence>
<gene>
    <name evidence="1" type="ORF">FOZ62_031102</name>
</gene>
<evidence type="ECO:0000313" key="2">
    <source>
        <dbReference type="Proteomes" id="UP000574390"/>
    </source>
</evidence>
<accession>A0A7J6RBP8</accession>
<organism evidence="1 2">
    <name type="scientific">Perkinsus olseni</name>
    <name type="common">Perkinsus atlanticus</name>
    <dbReference type="NCBI Taxonomy" id="32597"/>
    <lineage>
        <taxon>Eukaryota</taxon>
        <taxon>Sar</taxon>
        <taxon>Alveolata</taxon>
        <taxon>Perkinsozoa</taxon>
        <taxon>Perkinsea</taxon>
        <taxon>Perkinsida</taxon>
        <taxon>Perkinsidae</taxon>
        <taxon>Perkinsus</taxon>
    </lineage>
</organism>
<proteinExistence type="predicted"/>
<dbReference type="AlphaFoldDB" id="A0A7J6RBP8"/>
<name>A0A7J6RBP8_PEROL</name>
<dbReference type="Proteomes" id="UP000574390">
    <property type="component" value="Unassembled WGS sequence"/>
</dbReference>
<protein>
    <submittedName>
        <fullName evidence="1">Uncharacterized protein</fullName>
    </submittedName>
</protein>
<reference evidence="1 2" key="1">
    <citation type="submission" date="2020-04" db="EMBL/GenBank/DDBJ databases">
        <title>Perkinsus olseni comparative genomics.</title>
        <authorList>
            <person name="Bogema D.R."/>
        </authorList>
    </citation>
    <scope>NUCLEOTIDE SEQUENCE [LARGE SCALE GENOMIC DNA]</scope>
    <source>
        <strain evidence="1">ATCC PRA-205</strain>
    </source>
</reference>
<feature type="non-terminal residue" evidence="1">
    <location>
        <position position="1"/>
    </location>
</feature>
<comment type="caution">
    <text evidence="1">The sequence shown here is derived from an EMBL/GenBank/DDBJ whole genome shotgun (WGS) entry which is preliminary data.</text>
</comment>
<evidence type="ECO:0000313" key="1">
    <source>
        <dbReference type="EMBL" id="KAF4718259.1"/>
    </source>
</evidence>